<feature type="region of interest" description="Disordered" evidence="3">
    <location>
        <begin position="125"/>
        <end position="174"/>
    </location>
</feature>
<organism evidence="4 5">
    <name type="scientific">Thermothielavioides terrestris (strain ATCC 38088 / NRRL 8126)</name>
    <name type="common">Thielavia terrestris</name>
    <dbReference type="NCBI Taxonomy" id="578455"/>
    <lineage>
        <taxon>Eukaryota</taxon>
        <taxon>Fungi</taxon>
        <taxon>Dikarya</taxon>
        <taxon>Ascomycota</taxon>
        <taxon>Pezizomycotina</taxon>
        <taxon>Sordariomycetes</taxon>
        <taxon>Sordariomycetidae</taxon>
        <taxon>Sordariales</taxon>
        <taxon>Chaetomiaceae</taxon>
        <taxon>Thermothielavioides</taxon>
        <taxon>Thermothielavioides terrestris</taxon>
    </lineage>
</organism>
<dbReference type="EMBL" id="CP003010">
    <property type="protein sequence ID" value="AEO65021.1"/>
    <property type="molecule type" value="Genomic_DNA"/>
</dbReference>
<dbReference type="RefSeq" id="XP_003651357.1">
    <property type="nucleotide sequence ID" value="XM_003651309.1"/>
</dbReference>
<evidence type="ECO:0000256" key="1">
    <source>
        <dbReference type="ARBA" id="ARBA00005043"/>
    </source>
</evidence>
<dbReference type="InterPro" id="IPR018627">
    <property type="entry name" value="ELP6"/>
</dbReference>
<evidence type="ECO:0008006" key="6">
    <source>
        <dbReference type="Google" id="ProtNLM"/>
    </source>
</evidence>
<name>G2R2R0_THETT</name>
<evidence type="ECO:0000256" key="3">
    <source>
        <dbReference type="SAM" id="MobiDB-lite"/>
    </source>
</evidence>
<reference evidence="4 5" key="1">
    <citation type="journal article" date="2011" name="Nat. Biotechnol.">
        <title>Comparative genomic analysis of the thermophilic biomass-degrading fungi Myceliophthora thermophila and Thielavia terrestris.</title>
        <authorList>
            <person name="Berka R.M."/>
            <person name="Grigoriev I.V."/>
            <person name="Otillar R."/>
            <person name="Salamov A."/>
            <person name="Grimwood J."/>
            <person name="Reid I."/>
            <person name="Ishmael N."/>
            <person name="John T."/>
            <person name="Darmond C."/>
            <person name="Moisan M.-C."/>
            <person name="Henrissat B."/>
            <person name="Coutinho P.M."/>
            <person name="Lombard V."/>
            <person name="Natvig D.O."/>
            <person name="Lindquist E."/>
            <person name="Schmutz J."/>
            <person name="Lucas S."/>
            <person name="Harris P."/>
            <person name="Powlowski J."/>
            <person name="Bellemare A."/>
            <person name="Taylor D."/>
            <person name="Butler G."/>
            <person name="de Vries R.P."/>
            <person name="Allijn I.E."/>
            <person name="van den Brink J."/>
            <person name="Ushinsky S."/>
            <person name="Storms R."/>
            <person name="Powell A.J."/>
            <person name="Paulsen I.T."/>
            <person name="Elbourne L.D.H."/>
            <person name="Baker S.E."/>
            <person name="Magnuson J."/>
            <person name="LaBoissiere S."/>
            <person name="Clutterbuck A.J."/>
            <person name="Martinez D."/>
            <person name="Wogulis M."/>
            <person name="de Leon A.L."/>
            <person name="Rey M.W."/>
            <person name="Tsang A."/>
        </authorList>
    </citation>
    <scope>NUCLEOTIDE SEQUENCE [LARGE SCALE GENOMIC DNA]</scope>
    <source>
        <strain evidence="5">ATCC 38088 / NRRL 8126</strain>
    </source>
</reference>
<evidence type="ECO:0000313" key="4">
    <source>
        <dbReference type="EMBL" id="AEO65021.1"/>
    </source>
</evidence>
<comment type="pathway">
    <text evidence="1">tRNA modification; 5-methoxycarbonylmethyl-2-thiouridine-tRNA biosynthesis.</text>
</comment>
<dbReference type="Proteomes" id="UP000008181">
    <property type="component" value="Chromosome 2"/>
</dbReference>
<dbReference type="PANTHER" id="PTHR16184:SF6">
    <property type="entry name" value="ELONGATOR COMPLEX PROTEIN 6"/>
    <property type="match status" value="1"/>
</dbReference>
<sequence length="349" mass="36299">MTSRIPHLLEPYLALPDEASLIVLTGVLGASTNWLVLRHLYALLKQAGTAKPPQPGVTVTGASPAAAAGQEEEAAVLLVSFLRDLAFWRDGLARLGVDLEAAARRGRFAYVDGLGGGLGGGGSLKSGEATGGGGGGGGGGSTQAIRPHHQSQSQHQSRQQQQQQQQQRAGVAGWKRVPASLAPGDIARVVLEGVAQLKKGGSAGTGLGDREGRERKVVLVIDGLDFVLAASPPPSSAGGEPSGIATAVWEMLMDLRENTHAAIVTVAADDPLIKEQQTSLEKQHAWFALSLVHEADAVLSLRLLDTGVAKDVSGVIRITHGGGRLLARDQEYLYHVGGDGGVKVFERGQ</sequence>
<dbReference type="OrthoDB" id="9995306at2759"/>
<dbReference type="Gene3D" id="3.40.50.300">
    <property type="entry name" value="P-loop containing nucleotide triphosphate hydrolases"/>
    <property type="match status" value="1"/>
</dbReference>
<keyword evidence="5" id="KW-1185">Reference proteome</keyword>
<accession>G2R2R0</accession>
<dbReference type="PANTHER" id="PTHR16184">
    <property type="entry name" value="ELONGATOR COMPLEX PROTEIN 6"/>
    <property type="match status" value="1"/>
</dbReference>
<dbReference type="GeneID" id="11520632"/>
<dbReference type="UniPathway" id="UPA00988"/>
<comment type="similarity">
    <text evidence="2">Belongs to the ELP6 family.</text>
</comment>
<dbReference type="GO" id="GO:0002098">
    <property type="term" value="P:tRNA wobble uridine modification"/>
    <property type="evidence" value="ECO:0007669"/>
    <property type="project" value="InterPro"/>
</dbReference>
<protein>
    <recommendedName>
        <fullName evidence="6">Elongator complex protein 6</fullName>
    </recommendedName>
</protein>
<feature type="compositionally biased region" description="Gly residues" evidence="3">
    <location>
        <begin position="125"/>
        <end position="141"/>
    </location>
</feature>
<dbReference type="AlphaFoldDB" id="G2R2R0"/>
<dbReference type="eggNOG" id="ENOG502QSI3">
    <property type="taxonomic scope" value="Eukaryota"/>
</dbReference>
<gene>
    <name evidence="4" type="ORF">THITE_2111529</name>
</gene>
<dbReference type="InterPro" id="IPR027417">
    <property type="entry name" value="P-loop_NTPase"/>
</dbReference>
<dbReference type="GO" id="GO:0033588">
    <property type="term" value="C:elongator holoenzyme complex"/>
    <property type="evidence" value="ECO:0007669"/>
    <property type="project" value="InterPro"/>
</dbReference>
<dbReference type="HOGENOM" id="CLU_059771_0_0_1"/>
<proteinExistence type="inferred from homology"/>
<dbReference type="KEGG" id="ttt:THITE_2111529"/>
<evidence type="ECO:0000313" key="5">
    <source>
        <dbReference type="Proteomes" id="UP000008181"/>
    </source>
</evidence>
<evidence type="ECO:0000256" key="2">
    <source>
        <dbReference type="ARBA" id="ARBA00008837"/>
    </source>
</evidence>
<feature type="compositionally biased region" description="Low complexity" evidence="3">
    <location>
        <begin position="150"/>
        <end position="168"/>
    </location>
</feature>